<evidence type="ECO:0000256" key="4">
    <source>
        <dbReference type="ARBA" id="ARBA00022989"/>
    </source>
</evidence>
<dbReference type="CDD" id="cd06173">
    <property type="entry name" value="MFS_MefA_like"/>
    <property type="match status" value="1"/>
</dbReference>
<comment type="subcellular location">
    <subcellularLocation>
        <location evidence="1">Cell membrane</location>
        <topology evidence="1">Multi-pass membrane protein</topology>
    </subcellularLocation>
</comment>
<proteinExistence type="predicted"/>
<feature type="transmembrane region" description="Helical" evidence="6">
    <location>
        <begin position="251"/>
        <end position="273"/>
    </location>
</feature>
<protein>
    <submittedName>
        <fullName evidence="7">MFS transporter</fullName>
    </submittedName>
</protein>
<gene>
    <name evidence="7" type="ORF">KIH73_10385</name>
</gene>
<dbReference type="PANTHER" id="PTHR23513">
    <property type="entry name" value="INTEGRAL MEMBRANE EFFLUX PROTEIN-RELATED"/>
    <property type="match status" value="1"/>
</dbReference>
<feature type="transmembrane region" description="Helical" evidence="6">
    <location>
        <begin position="399"/>
        <end position="418"/>
    </location>
</feature>
<evidence type="ECO:0000256" key="6">
    <source>
        <dbReference type="SAM" id="Phobius"/>
    </source>
</evidence>
<dbReference type="EMBL" id="JAHBBD010000035">
    <property type="protein sequence ID" value="MBW3083751.1"/>
    <property type="molecule type" value="Genomic_DNA"/>
</dbReference>
<keyword evidence="5 6" id="KW-0472">Membrane</keyword>
<evidence type="ECO:0000256" key="1">
    <source>
        <dbReference type="ARBA" id="ARBA00004651"/>
    </source>
</evidence>
<evidence type="ECO:0000313" key="7">
    <source>
        <dbReference type="EMBL" id="MBW3083751.1"/>
    </source>
</evidence>
<dbReference type="RefSeq" id="WP_219083236.1">
    <property type="nucleotide sequence ID" value="NZ_JAHBBD010000035.1"/>
</dbReference>
<keyword evidence="8" id="KW-1185">Reference proteome</keyword>
<feature type="transmembrane region" description="Helical" evidence="6">
    <location>
        <begin position="175"/>
        <end position="192"/>
    </location>
</feature>
<keyword evidence="4 6" id="KW-1133">Transmembrane helix</keyword>
<feature type="transmembrane region" description="Helical" evidence="6">
    <location>
        <begin position="81"/>
        <end position="99"/>
    </location>
</feature>
<dbReference type="Pfam" id="PF07690">
    <property type="entry name" value="MFS_1"/>
    <property type="match status" value="1"/>
</dbReference>
<organism evidence="7 8">
    <name type="scientific">Bifidobacterium phasiani</name>
    <dbReference type="NCBI Taxonomy" id="2834431"/>
    <lineage>
        <taxon>Bacteria</taxon>
        <taxon>Bacillati</taxon>
        <taxon>Actinomycetota</taxon>
        <taxon>Actinomycetes</taxon>
        <taxon>Bifidobacteriales</taxon>
        <taxon>Bifidobacteriaceae</taxon>
        <taxon>Bifidobacterium</taxon>
    </lineage>
</organism>
<dbReference type="InterPro" id="IPR011701">
    <property type="entry name" value="MFS"/>
</dbReference>
<feature type="transmembrane region" description="Helical" evidence="6">
    <location>
        <begin position="376"/>
        <end position="393"/>
    </location>
</feature>
<sequence>MTEQNRSVSLWQGTDYAWWLTSDTSGALCDSIVTFTIPLVVLSITGSPATSSAVQGVWVALQVLLMIPGGVLQDRFDRRALMIWWGISGVALCALALTSINGSGISWPVLAVVACALGIRDGLLGNTSNAMLRGIVPDEQLPKAMSLNSARDSLIGLIGSPLSGLLLTLGRAVPFITSCVLSMVSTIATWRIRRYWKRESEPSTAVNDAEAHSPTAASIPQDSLRERISVRLVDAFSGLQWLLTDGFQRRLTISAAIVVGAGNSFLLLMTMQISHGGSQVLTAGVFDSIASVGMLLGAVAASYLVNRVPSGLLIGGMFTIMAVGFVAASLSPLLTVKTAFICLALSVLPVGNAALGGLSNILIAKGKLGRIGAGRGLLQYGFYAVMVTVSGAVAEQYGYTAAGLSLAVCIAVAALLVLTDCNLVTFPTPDRWKQHIERCKITRLE</sequence>
<keyword evidence="3 6" id="KW-0812">Transmembrane</keyword>
<feature type="transmembrane region" description="Helical" evidence="6">
    <location>
        <begin position="312"/>
        <end position="332"/>
    </location>
</feature>
<feature type="transmembrane region" description="Helical" evidence="6">
    <location>
        <begin position="285"/>
        <end position="305"/>
    </location>
</feature>
<dbReference type="Proteomes" id="UP000812844">
    <property type="component" value="Unassembled WGS sequence"/>
</dbReference>
<reference evidence="7 8" key="1">
    <citation type="submission" date="2021-05" db="EMBL/GenBank/DDBJ databases">
        <title>Phylogenetic classification of ten novel species belonging to the genus Bifidobacterium comprising B. colchicus sp. nov., B. abeli sp. nov., B. bicoloris sp. nov., B. guerezis sp. nov., B. rosaliae sp. nov., B. santillanensis sp. nov., B. argentati sp. nov., B. amazzoni sp. nov., B. pluviali sp. nov., and B. pinnaculum sp. nov.</title>
        <authorList>
            <person name="Lugli G.A."/>
            <person name="Ruiz Garcia L."/>
            <person name="Margolles A."/>
            <person name="Ventura M."/>
        </authorList>
    </citation>
    <scope>NUCLEOTIDE SEQUENCE [LARGE SCALE GENOMIC DNA]</scope>
    <source>
        <strain evidence="7 8">6T3</strain>
    </source>
</reference>
<evidence type="ECO:0000256" key="5">
    <source>
        <dbReference type="ARBA" id="ARBA00023136"/>
    </source>
</evidence>
<accession>A0ABS6WB56</accession>
<dbReference type="PANTHER" id="PTHR23513:SF11">
    <property type="entry name" value="STAPHYLOFERRIN A TRANSPORTER"/>
    <property type="match status" value="1"/>
</dbReference>
<name>A0ABS6WB56_9BIFI</name>
<evidence type="ECO:0000256" key="3">
    <source>
        <dbReference type="ARBA" id="ARBA00022692"/>
    </source>
</evidence>
<evidence type="ECO:0000256" key="2">
    <source>
        <dbReference type="ARBA" id="ARBA00022475"/>
    </source>
</evidence>
<keyword evidence="2" id="KW-1003">Cell membrane</keyword>
<feature type="transmembrane region" description="Helical" evidence="6">
    <location>
        <begin position="338"/>
        <end position="364"/>
    </location>
</feature>
<evidence type="ECO:0000313" key="8">
    <source>
        <dbReference type="Proteomes" id="UP000812844"/>
    </source>
</evidence>
<comment type="caution">
    <text evidence="7">The sequence shown here is derived from an EMBL/GenBank/DDBJ whole genome shotgun (WGS) entry which is preliminary data.</text>
</comment>